<evidence type="ECO:0000313" key="8">
    <source>
        <dbReference type="Proteomes" id="UP001204833"/>
    </source>
</evidence>
<dbReference type="GO" id="GO:0005507">
    <property type="term" value="F:copper ion binding"/>
    <property type="evidence" value="ECO:0007669"/>
    <property type="project" value="InterPro"/>
</dbReference>
<dbReference type="PANTHER" id="PTHR21320:SF3">
    <property type="entry name" value="CYTOCHROME C OXIDASE ASSEMBLY PROTEIN COX11, MITOCHONDRIAL-RELATED"/>
    <property type="match status" value="1"/>
</dbReference>
<keyword evidence="5 6" id="KW-0472">Membrane</keyword>
<sequence length="289" mass="32725">MIGVIRLRVAGVSTMQMMKSSPSSFCRLPCVPRLARPFHQSVIYKQLNQQQPTPPPPPQQTQSQIEARLEAERARVDKLAKEREERQRYKNRTATYYAASLGIVFLALAFCAVPVYRAICQRTGWGGIPITDSTRFTPDKLIPVDTNKRIRVQFTCQSSGVLPWKFTPLQREVYVVPGETALAFYRAKNMSKEDIIGMATYSIIPENAAAYFNKIQCFCFEEQRLSAGEEVDMPVFFFIDPDFAKDPNMRGIDDVVLHYSFFKAAYSEGELSAVPSSRKVELKAELVQG</sequence>
<feature type="transmembrane region" description="Helical" evidence="6">
    <location>
        <begin position="96"/>
        <end position="116"/>
    </location>
</feature>
<accession>A0AAD5BBW5</accession>
<evidence type="ECO:0000313" key="7">
    <source>
        <dbReference type="EMBL" id="KAI5953036.1"/>
    </source>
</evidence>
<dbReference type="EMBL" id="JAIHNG010000140">
    <property type="protein sequence ID" value="KAI5953036.1"/>
    <property type="molecule type" value="Genomic_DNA"/>
</dbReference>
<keyword evidence="4 6" id="KW-1133">Transmembrane helix</keyword>
<protein>
    <submittedName>
        <fullName evidence="7">COX11</fullName>
    </submittedName>
</protein>
<name>A0AAD5BBW5_9ASCO</name>
<comment type="caution">
    <text evidence="7">The sequence shown here is derived from an EMBL/GenBank/DDBJ whole genome shotgun (WGS) entry which is preliminary data.</text>
</comment>
<evidence type="ECO:0000256" key="6">
    <source>
        <dbReference type="SAM" id="Phobius"/>
    </source>
</evidence>
<dbReference type="GO" id="GO:0005759">
    <property type="term" value="C:mitochondrial matrix"/>
    <property type="evidence" value="ECO:0007669"/>
    <property type="project" value="UniProtKB-ARBA"/>
</dbReference>
<dbReference type="Gene3D" id="2.60.370.10">
    <property type="entry name" value="Ctag/Cox11"/>
    <property type="match status" value="1"/>
</dbReference>
<evidence type="ECO:0000256" key="2">
    <source>
        <dbReference type="ARBA" id="ARBA00004243"/>
    </source>
</evidence>
<dbReference type="FunFam" id="2.60.370.10:FF:000001">
    <property type="entry name" value="COX11 cytochrome c oxidase assembly homolog"/>
    <property type="match status" value="1"/>
</dbReference>
<dbReference type="GeneID" id="76152086"/>
<evidence type="ECO:0000256" key="1">
    <source>
        <dbReference type="ARBA" id="ARBA00004007"/>
    </source>
</evidence>
<dbReference type="GO" id="GO:0005743">
    <property type="term" value="C:mitochondrial inner membrane"/>
    <property type="evidence" value="ECO:0007669"/>
    <property type="project" value="UniProtKB-SubCell"/>
</dbReference>
<dbReference type="HAMAP" id="MF_00155">
    <property type="entry name" value="CtaG"/>
    <property type="match status" value="1"/>
</dbReference>
<keyword evidence="3 6" id="KW-0812">Transmembrane</keyword>
<gene>
    <name evidence="7" type="ORF">KGF57_004028</name>
</gene>
<dbReference type="PANTHER" id="PTHR21320">
    <property type="entry name" value="CYTOCHROME C OXIDASE ASSEMBLY PROTEIN COX11-RELATED"/>
    <property type="match status" value="1"/>
</dbReference>
<keyword evidence="8" id="KW-1185">Reference proteome</keyword>
<dbReference type="RefSeq" id="XP_051607449.1">
    <property type="nucleotide sequence ID" value="XM_051753508.1"/>
</dbReference>
<proteinExistence type="inferred from homology"/>
<dbReference type="NCBIfam" id="NF003465">
    <property type="entry name" value="PRK05089.1"/>
    <property type="match status" value="1"/>
</dbReference>
<dbReference type="Pfam" id="PF04442">
    <property type="entry name" value="CtaG_Cox11"/>
    <property type="match status" value="1"/>
</dbReference>
<comment type="subcellular location">
    <subcellularLocation>
        <location evidence="2">Mitochondrion inner membrane</location>
        <topology evidence="2">Single-pass membrane protein</topology>
        <orientation evidence="2">Intermembrane side</orientation>
    </subcellularLocation>
</comment>
<reference evidence="7 8" key="1">
    <citation type="journal article" date="2022" name="DNA Res.">
        <title>Genome analysis of five recently described species of the CUG-Ser clade uncovers Candida theae as a new hybrid lineage with pathogenic potential in the Candida parapsilosis species complex.</title>
        <authorList>
            <person name="Mixao V."/>
            <person name="Del Olmo V."/>
            <person name="Hegedusova E."/>
            <person name="Saus E."/>
            <person name="Pryszcz L."/>
            <person name="Cillingova A."/>
            <person name="Nosek J."/>
            <person name="Gabaldon T."/>
        </authorList>
    </citation>
    <scope>NUCLEOTIDE SEQUENCE [LARGE SCALE GENOMIC DNA]</scope>
    <source>
        <strain evidence="7 8">CBS 12239</strain>
    </source>
</reference>
<dbReference type="InterPro" id="IPR007533">
    <property type="entry name" value="Cyt_c_oxidase_assmbl_CtaG"/>
</dbReference>
<dbReference type="SUPFAM" id="SSF110111">
    <property type="entry name" value="Ctag/Cox11"/>
    <property type="match status" value="1"/>
</dbReference>
<comment type="function">
    <text evidence="1">Exerts its effect at some terminal stage of cytochrome c oxidase synthesis, probably by being involved in the insertion of the copper B into subunit I.</text>
</comment>
<dbReference type="Proteomes" id="UP001204833">
    <property type="component" value="Unassembled WGS sequence"/>
</dbReference>
<dbReference type="InterPro" id="IPR023471">
    <property type="entry name" value="CtaG/Cox11_dom_sf"/>
</dbReference>
<organism evidence="7 8">
    <name type="scientific">Candida theae</name>
    <dbReference type="NCBI Taxonomy" id="1198502"/>
    <lineage>
        <taxon>Eukaryota</taxon>
        <taxon>Fungi</taxon>
        <taxon>Dikarya</taxon>
        <taxon>Ascomycota</taxon>
        <taxon>Saccharomycotina</taxon>
        <taxon>Pichiomycetes</taxon>
        <taxon>Debaryomycetaceae</taxon>
        <taxon>Candida/Lodderomyces clade</taxon>
        <taxon>Candida</taxon>
    </lineage>
</organism>
<evidence type="ECO:0000256" key="3">
    <source>
        <dbReference type="ARBA" id="ARBA00022692"/>
    </source>
</evidence>
<evidence type="ECO:0000256" key="5">
    <source>
        <dbReference type="ARBA" id="ARBA00023136"/>
    </source>
</evidence>
<dbReference type="AlphaFoldDB" id="A0AAD5BBW5"/>
<evidence type="ECO:0000256" key="4">
    <source>
        <dbReference type="ARBA" id="ARBA00022989"/>
    </source>
</evidence>